<protein>
    <submittedName>
        <fullName evidence="3">Uncharacterized protein</fullName>
    </submittedName>
</protein>
<feature type="transmembrane region" description="Helical" evidence="2">
    <location>
        <begin position="295"/>
        <end position="316"/>
    </location>
</feature>
<dbReference type="RefSeq" id="XP_030829203.1">
    <property type="nucleotide sequence ID" value="XM_030973343.1"/>
</dbReference>
<dbReference type="AlphaFoldDB" id="A0A7M7N0J0"/>
<feature type="region of interest" description="Disordered" evidence="1">
    <location>
        <begin position="196"/>
        <end position="233"/>
    </location>
</feature>
<dbReference type="GeneID" id="105446290"/>
<dbReference type="InterPro" id="IPR036259">
    <property type="entry name" value="MFS_trans_sf"/>
</dbReference>
<feature type="transmembrane region" description="Helical" evidence="2">
    <location>
        <begin position="415"/>
        <end position="439"/>
    </location>
</feature>
<dbReference type="GO" id="GO:0008028">
    <property type="term" value="F:monocarboxylic acid transmembrane transporter activity"/>
    <property type="evidence" value="ECO:0000318"/>
    <property type="project" value="GO_Central"/>
</dbReference>
<proteinExistence type="predicted"/>
<keyword evidence="2" id="KW-0812">Transmembrane</keyword>
<organism evidence="3 4">
    <name type="scientific">Strongylocentrotus purpuratus</name>
    <name type="common">Purple sea urchin</name>
    <dbReference type="NCBI Taxonomy" id="7668"/>
    <lineage>
        <taxon>Eukaryota</taxon>
        <taxon>Metazoa</taxon>
        <taxon>Echinodermata</taxon>
        <taxon>Eleutherozoa</taxon>
        <taxon>Echinozoa</taxon>
        <taxon>Echinoidea</taxon>
        <taxon>Euechinoidea</taxon>
        <taxon>Echinacea</taxon>
        <taxon>Camarodonta</taxon>
        <taxon>Echinidea</taxon>
        <taxon>Strongylocentrotidae</taxon>
        <taxon>Strongylocentrotus</taxon>
    </lineage>
</organism>
<dbReference type="InterPro" id="IPR011701">
    <property type="entry name" value="MFS"/>
</dbReference>
<dbReference type="RefSeq" id="XP_011681201.1">
    <property type="nucleotide sequence ID" value="XM_011682899.2"/>
</dbReference>
<dbReference type="GO" id="GO:0005886">
    <property type="term" value="C:plasma membrane"/>
    <property type="evidence" value="ECO:0000318"/>
    <property type="project" value="GO_Central"/>
</dbReference>
<dbReference type="Proteomes" id="UP000007110">
    <property type="component" value="Unassembled WGS sequence"/>
</dbReference>
<evidence type="ECO:0000256" key="1">
    <source>
        <dbReference type="SAM" id="MobiDB-lite"/>
    </source>
</evidence>
<feature type="transmembrane region" description="Helical" evidence="2">
    <location>
        <begin position="111"/>
        <end position="131"/>
    </location>
</feature>
<feature type="transmembrane region" description="Helical" evidence="2">
    <location>
        <begin position="351"/>
        <end position="373"/>
    </location>
</feature>
<reference evidence="3" key="2">
    <citation type="submission" date="2021-01" db="UniProtKB">
        <authorList>
            <consortium name="EnsemblMetazoa"/>
        </authorList>
    </citation>
    <scope>IDENTIFICATION</scope>
</reference>
<reference evidence="4" key="1">
    <citation type="submission" date="2015-02" db="EMBL/GenBank/DDBJ databases">
        <title>Genome sequencing for Strongylocentrotus purpuratus.</title>
        <authorList>
            <person name="Murali S."/>
            <person name="Liu Y."/>
            <person name="Vee V."/>
            <person name="English A."/>
            <person name="Wang M."/>
            <person name="Skinner E."/>
            <person name="Han Y."/>
            <person name="Muzny D.M."/>
            <person name="Worley K.C."/>
            <person name="Gibbs R.A."/>
        </authorList>
    </citation>
    <scope>NUCLEOTIDE SEQUENCE</scope>
</reference>
<feature type="compositionally biased region" description="Acidic residues" evidence="1">
    <location>
        <begin position="213"/>
        <end position="222"/>
    </location>
</feature>
<dbReference type="SUPFAM" id="SSF103473">
    <property type="entry name" value="MFS general substrate transporter"/>
    <property type="match status" value="1"/>
</dbReference>
<evidence type="ECO:0000313" key="3">
    <source>
        <dbReference type="EnsemblMetazoa" id="XP_030829203"/>
    </source>
</evidence>
<feature type="transmembrane region" description="Helical" evidence="2">
    <location>
        <begin position="328"/>
        <end position="345"/>
    </location>
</feature>
<dbReference type="InParanoid" id="A0A7M7N0J0"/>
<dbReference type="EnsemblMetazoa" id="XM_011682899">
    <property type="protein sequence ID" value="XP_011681201"/>
    <property type="gene ID" value="LOC105446290"/>
</dbReference>
<dbReference type="InterPro" id="IPR050327">
    <property type="entry name" value="Proton-linked_MCT"/>
</dbReference>
<dbReference type="Pfam" id="PF07690">
    <property type="entry name" value="MFS_1"/>
    <property type="match status" value="1"/>
</dbReference>
<keyword evidence="2" id="KW-1133">Transmembrane helix</keyword>
<dbReference type="OrthoDB" id="2213137at2759"/>
<dbReference type="PANTHER" id="PTHR11360:SF303">
    <property type="entry name" value="MAJOR FACILITATOR SUPERFAMILY (MFS) PROFILE DOMAIN-CONTAINING PROTEIN"/>
    <property type="match status" value="1"/>
</dbReference>
<keyword evidence="2" id="KW-0472">Membrane</keyword>
<accession>A0A7M7N0J0</accession>
<dbReference type="OMA" id="HEEHHTI"/>
<evidence type="ECO:0000313" key="4">
    <source>
        <dbReference type="Proteomes" id="UP000007110"/>
    </source>
</evidence>
<sequence length="452" mass="49523">MTSRKTTSHRLPKWRYVVLLGKFSNHLLQQGIMKSMGVLIPPLVVQLNISYATVGFLLSLQITMNYMACPLAQLLLRKFDARKTATLGGLGTGLCVICVAFFRSVPAVGTFFFLAGVCSSTLCQASFVVLRQYFGDHFGTANSISYLGSLVGGMTIPFLTNLLHEAYGLQGTLLCIGGLFLNSVPIGAIFKVPRDQSTANAPNSETLIKRQDVEEEDEDEDRGESKDNSDQTKPKSCCINFLQYLAIAFDIKALRNEPSFTIFFLPCQIILDIVFIGWALFMVSYAIDVGFSSSLAVYLPIAAASGGFVSRTTLAIAMHYRPHWSPQLYAMDVAISGVSLVLYPLHSHLSHLIVCSFFAGYGLYGAASTYYAVIAVTVSEANFPGIIAISFFISGIGAMLSGLLAGIIYDATKSFLVVFRIFGIMMGAIFILVNVHLFLHCYRKKHKTKTRE</sequence>
<feature type="compositionally biased region" description="Polar residues" evidence="1">
    <location>
        <begin position="196"/>
        <end position="206"/>
    </location>
</feature>
<feature type="transmembrane region" description="Helical" evidence="2">
    <location>
        <begin position="85"/>
        <end position="105"/>
    </location>
</feature>
<dbReference type="PANTHER" id="PTHR11360">
    <property type="entry name" value="MONOCARBOXYLATE TRANSPORTER"/>
    <property type="match status" value="1"/>
</dbReference>
<feature type="compositionally biased region" description="Basic and acidic residues" evidence="1">
    <location>
        <begin position="223"/>
        <end position="233"/>
    </location>
</feature>
<feature type="transmembrane region" description="Helical" evidence="2">
    <location>
        <begin position="43"/>
        <end position="64"/>
    </location>
</feature>
<feature type="transmembrane region" description="Helical" evidence="2">
    <location>
        <begin position="143"/>
        <end position="163"/>
    </location>
</feature>
<dbReference type="Gene3D" id="1.20.1250.20">
    <property type="entry name" value="MFS general substrate transporter like domains"/>
    <property type="match status" value="1"/>
</dbReference>
<dbReference type="KEGG" id="spu:105446290"/>
<dbReference type="EnsemblMetazoa" id="XM_030973343">
    <property type="protein sequence ID" value="XP_030829203"/>
    <property type="gene ID" value="LOC105446290"/>
</dbReference>
<feature type="transmembrane region" description="Helical" evidence="2">
    <location>
        <begin position="169"/>
        <end position="190"/>
    </location>
</feature>
<keyword evidence="4" id="KW-1185">Reference proteome</keyword>
<feature type="transmembrane region" description="Helical" evidence="2">
    <location>
        <begin position="385"/>
        <end position="409"/>
    </location>
</feature>
<name>A0A7M7N0J0_STRPU</name>
<evidence type="ECO:0000256" key="2">
    <source>
        <dbReference type="SAM" id="Phobius"/>
    </source>
</evidence>
<feature type="transmembrane region" description="Helical" evidence="2">
    <location>
        <begin position="262"/>
        <end position="283"/>
    </location>
</feature>